<dbReference type="SMART" id="SM00382">
    <property type="entry name" value="AAA"/>
    <property type="match status" value="2"/>
</dbReference>
<evidence type="ECO:0000256" key="5">
    <source>
        <dbReference type="ARBA" id="ARBA00022989"/>
    </source>
</evidence>
<dbReference type="GO" id="GO:0016020">
    <property type="term" value="C:membrane"/>
    <property type="evidence" value="ECO:0007669"/>
    <property type="project" value="UniProtKB-SubCell"/>
</dbReference>
<accession>A0A1V6Q6X2</accession>
<keyword evidence="10" id="KW-1185">Reference proteome</keyword>
<comment type="caution">
    <text evidence="9">The sequence shown here is derived from an EMBL/GenBank/DDBJ whole genome shotgun (WGS) entry which is preliminary data.</text>
</comment>
<organism evidence="9 10">
    <name type="scientific">Penicillium antarcticum</name>
    <dbReference type="NCBI Taxonomy" id="416450"/>
    <lineage>
        <taxon>Eukaryota</taxon>
        <taxon>Fungi</taxon>
        <taxon>Dikarya</taxon>
        <taxon>Ascomycota</taxon>
        <taxon>Pezizomycotina</taxon>
        <taxon>Eurotiomycetes</taxon>
        <taxon>Eurotiomycetidae</taxon>
        <taxon>Eurotiales</taxon>
        <taxon>Aspergillaceae</taxon>
        <taxon>Penicillium</taxon>
    </lineage>
</organism>
<dbReference type="InterPro" id="IPR003593">
    <property type="entry name" value="AAA+_ATPase"/>
</dbReference>
<feature type="transmembrane region" description="Helical" evidence="7">
    <location>
        <begin position="793"/>
        <end position="816"/>
    </location>
</feature>
<dbReference type="Pfam" id="PF00005">
    <property type="entry name" value="ABC_tran"/>
    <property type="match status" value="2"/>
</dbReference>
<evidence type="ECO:0000256" key="6">
    <source>
        <dbReference type="ARBA" id="ARBA00023136"/>
    </source>
</evidence>
<dbReference type="SUPFAM" id="SSF52540">
    <property type="entry name" value="P-loop containing nucleoside triphosphate hydrolases"/>
    <property type="match status" value="2"/>
</dbReference>
<dbReference type="PANTHER" id="PTHR43514">
    <property type="entry name" value="ABC TRANSPORTER I FAMILY MEMBER 10"/>
    <property type="match status" value="1"/>
</dbReference>
<keyword evidence="4" id="KW-0067">ATP-binding</keyword>
<evidence type="ECO:0000256" key="4">
    <source>
        <dbReference type="ARBA" id="ARBA00022840"/>
    </source>
</evidence>
<dbReference type="GO" id="GO:0005524">
    <property type="term" value="F:ATP binding"/>
    <property type="evidence" value="ECO:0007669"/>
    <property type="project" value="UniProtKB-KW"/>
</dbReference>
<evidence type="ECO:0000259" key="8">
    <source>
        <dbReference type="PROSITE" id="PS50893"/>
    </source>
</evidence>
<dbReference type="GO" id="GO:0016887">
    <property type="term" value="F:ATP hydrolysis activity"/>
    <property type="evidence" value="ECO:0007669"/>
    <property type="project" value="InterPro"/>
</dbReference>
<dbReference type="InterPro" id="IPR007568">
    <property type="entry name" value="RTA1"/>
</dbReference>
<dbReference type="PROSITE" id="PS50893">
    <property type="entry name" value="ABC_TRANSPORTER_2"/>
    <property type="match status" value="2"/>
</dbReference>
<dbReference type="Pfam" id="PF04479">
    <property type="entry name" value="RTA1"/>
    <property type="match status" value="1"/>
</dbReference>
<evidence type="ECO:0000256" key="7">
    <source>
        <dbReference type="SAM" id="Phobius"/>
    </source>
</evidence>
<dbReference type="PANTHER" id="PTHR43514:SF4">
    <property type="entry name" value="ABC TRANSPORTER I FAMILY MEMBER 10"/>
    <property type="match status" value="1"/>
</dbReference>
<feature type="transmembrane region" description="Helical" evidence="7">
    <location>
        <begin position="859"/>
        <end position="881"/>
    </location>
</feature>
<keyword evidence="6 7" id="KW-0472">Membrane</keyword>
<dbReference type="InterPro" id="IPR050334">
    <property type="entry name" value="Molybdenum_import_ModC"/>
</dbReference>
<evidence type="ECO:0000313" key="10">
    <source>
        <dbReference type="Proteomes" id="UP000191672"/>
    </source>
</evidence>
<keyword evidence="5 7" id="KW-1133">Transmembrane helix</keyword>
<feature type="domain" description="ABC transporter" evidence="8">
    <location>
        <begin position="98"/>
        <end position="317"/>
    </location>
</feature>
<keyword evidence="3" id="KW-0547">Nucleotide-binding</keyword>
<dbReference type="InterPro" id="IPR027417">
    <property type="entry name" value="P-loop_NTPase"/>
</dbReference>
<dbReference type="InterPro" id="IPR003439">
    <property type="entry name" value="ABC_transporter-like_ATP-bd"/>
</dbReference>
<comment type="subcellular location">
    <subcellularLocation>
        <location evidence="1">Membrane</location>
        <topology evidence="1">Multi-pass membrane protein</topology>
    </subcellularLocation>
</comment>
<keyword evidence="2 7" id="KW-0812">Transmembrane</keyword>
<dbReference type="GO" id="GO:0005739">
    <property type="term" value="C:mitochondrion"/>
    <property type="evidence" value="ECO:0007669"/>
    <property type="project" value="TreeGrafter"/>
</dbReference>
<evidence type="ECO:0000256" key="2">
    <source>
        <dbReference type="ARBA" id="ARBA00022692"/>
    </source>
</evidence>
<dbReference type="Proteomes" id="UP000191672">
    <property type="component" value="Unassembled WGS sequence"/>
</dbReference>
<reference evidence="10" key="1">
    <citation type="journal article" date="2017" name="Nat. Microbiol.">
        <title>Global analysis of biosynthetic gene clusters reveals vast potential of secondary metabolite production in Penicillium species.</title>
        <authorList>
            <person name="Nielsen J.C."/>
            <person name="Grijseels S."/>
            <person name="Prigent S."/>
            <person name="Ji B."/>
            <person name="Dainat J."/>
            <person name="Nielsen K.F."/>
            <person name="Frisvad J.C."/>
            <person name="Workman M."/>
            <person name="Nielsen J."/>
        </authorList>
    </citation>
    <scope>NUCLEOTIDE SEQUENCE [LARGE SCALE GENOMIC DNA]</scope>
    <source>
        <strain evidence="10">IBT 31811</strain>
    </source>
</reference>
<dbReference type="Gene3D" id="3.40.50.300">
    <property type="entry name" value="P-loop containing nucleotide triphosphate hydrolases"/>
    <property type="match status" value="2"/>
</dbReference>
<proteinExistence type="predicted"/>
<gene>
    <name evidence="9" type="ORF">PENANT_c011G02999</name>
</gene>
<feature type="transmembrane region" description="Helical" evidence="7">
    <location>
        <begin position="828"/>
        <end position="847"/>
    </location>
</feature>
<evidence type="ECO:0000313" key="9">
    <source>
        <dbReference type="EMBL" id="OQD84979.1"/>
    </source>
</evidence>
<protein>
    <recommendedName>
        <fullName evidence="8">ABC transporter domain-containing protein</fullName>
    </recommendedName>
</protein>
<name>A0A1V6Q6X2_9EURO</name>
<evidence type="ECO:0000256" key="3">
    <source>
        <dbReference type="ARBA" id="ARBA00022741"/>
    </source>
</evidence>
<evidence type="ECO:0000256" key="1">
    <source>
        <dbReference type="ARBA" id="ARBA00004141"/>
    </source>
</evidence>
<feature type="domain" description="ABC transporter" evidence="8">
    <location>
        <begin position="374"/>
        <end position="676"/>
    </location>
</feature>
<dbReference type="EMBL" id="MDYN01000011">
    <property type="protein sequence ID" value="OQD84979.1"/>
    <property type="molecule type" value="Genomic_DNA"/>
</dbReference>
<sequence>MTVRLTMVLRTTLRPRVLRLAAFRPTRFTSTNPVIRIENGTFYKRYPTDVEDPSSNPPLFPNLNFTLPSERTSKKDGESLQHWAIIGPSEKTDFLHILRGQHVCLPANARSNPYLLLNKVAAKDPRLRSVSNAIRYIGFNAEGAEAIGGSRGAYLSARYESHREETDWTVEQYLRGQTSLNPMEGENAGLIPKEDSFKKICSRLHLTPLMEMPVANLSNGQTRRARIAKALLRRPEVLLLDEPFMGLDPATVRSISGLLHNFAEKSSPRLILALRPQDKIPDWITHKMILGNHHQALVQGPKSEVDEILQVWSHFSESHAPMNFTHEQNIAFQKMKTDMETGVLDPDLLQSLTGGSKHPYGREPATYLGGEPIIEMDGVHVQYGDKPVLGNWSQQVNNKNVNGLHWRVRRGQRWAIIGANGSGKTTLVSMITSDHPQTYAQPVKLFGRSRLPEPGKPGISIFELQSRIGHSSPEIHALFPRQLTVRQAVESAFSETFLSKPKLNIELDLDVNAVLKHFQPELDPAATQSEVPEVSTQIFPSIPKPPQLGSKRGYIPPEHHCDYADDIRFGELTTAQQRIVLLIRALVHRPDIVILDEAFSGMSSTQRDKCIDFIDCGERPRLARLAVQRNEKPTYRFNGLTKAQSLLVISHVPDEIPDSVRHFLRLPSDPGPGQPFLDFRFGMLGINSMLRKPTTRLRCYGSKSRMGSYRLMPRVSDINDLYYESEATAPSGARQCYYNGARLTFTSTHPLANSPHHIGSTTLFEHLLLDPLSRHTFHPKWTKLEPLKGGYYVWHYVPSIAASVIFAVLFFAITAVHFWKLFKTKVRFPIPFATGGLFELIGYAARAACTNQTGKLMPYITQSIFSLLAPTLFATAVYMALTRIIRSVNGEKYSSIRTNLVTKIFLSCDIITFFIQGGGGGMMAESSLTKMGQWIILAGLIL</sequence>
<dbReference type="STRING" id="416450.A0A1V6Q6X2"/>
<dbReference type="AlphaFoldDB" id="A0A1V6Q6X2"/>